<comment type="caution">
    <text evidence="2">The sequence shown here is derived from an EMBL/GenBank/DDBJ whole genome shotgun (WGS) entry which is preliminary data.</text>
</comment>
<proteinExistence type="predicted"/>
<organism evidence="2 3">
    <name type="scientific">Aerophobetes bacterium</name>
    <dbReference type="NCBI Taxonomy" id="2030807"/>
    <lineage>
        <taxon>Bacteria</taxon>
        <taxon>Candidatus Aerophobota</taxon>
    </lineage>
</organism>
<feature type="domain" description="Xylose isomerase-like TIM barrel" evidence="1">
    <location>
        <begin position="20"/>
        <end position="307"/>
    </location>
</feature>
<dbReference type="SUPFAM" id="SSF51658">
    <property type="entry name" value="Xylose isomerase-like"/>
    <property type="match status" value="1"/>
</dbReference>
<gene>
    <name evidence="2" type="ORF">DRJ00_04830</name>
</gene>
<sequence length="320" mass="36548">MKLGVLTALFQDQSLEKALDIIAELGLEAVEIGTGNFVGDAHCNPSLLLEDEKKLKDFKRLIEEHNLFISALSCHGNPLHPDESFAKKHRKTINETILLAERLGVDRINCFAGCPGASDSDKYPNWVTCPWPPYYSEIIKWQWEKKIIPYWKETAKFAREHKVKICLEMHPGDAVYCPEKLLKLREAAGEEIGCNFDPSHLFWQGIDPIAAARKLGDAIYHVHAKDTRIDPLNCSVNGVLDTKPYSDEINRSWIFRTVGYGHSDDFWKDFVSTLRLVGYDYVLSIEHEDSLMSAKEGLEKAVKFLKDIILREKLGKMWWA</sequence>
<keyword evidence="2" id="KW-0413">Isomerase</keyword>
<dbReference type="InterPro" id="IPR013022">
    <property type="entry name" value="Xyl_isomerase-like_TIM-brl"/>
</dbReference>
<dbReference type="AlphaFoldDB" id="A0A497E3H5"/>
<dbReference type="Proteomes" id="UP000279422">
    <property type="component" value="Unassembled WGS sequence"/>
</dbReference>
<reference evidence="2 3" key="1">
    <citation type="submission" date="2018-06" db="EMBL/GenBank/DDBJ databases">
        <title>Extensive metabolic versatility and redundancy in microbially diverse, dynamic hydrothermal sediments.</title>
        <authorList>
            <person name="Dombrowski N."/>
            <person name="Teske A."/>
            <person name="Baker B.J."/>
        </authorList>
    </citation>
    <scope>NUCLEOTIDE SEQUENCE [LARGE SCALE GENOMIC DNA]</scope>
    <source>
        <strain evidence="2">B47_G16</strain>
    </source>
</reference>
<evidence type="ECO:0000313" key="3">
    <source>
        <dbReference type="Proteomes" id="UP000279422"/>
    </source>
</evidence>
<accession>A0A497E3H5</accession>
<dbReference type="Pfam" id="PF01261">
    <property type="entry name" value="AP_endonuc_2"/>
    <property type="match status" value="1"/>
</dbReference>
<dbReference type="GO" id="GO:0016853">
    <property type="term" value="F:isomerase activity"/>
    <property type="evidence" value="ECO:0007669"/>
    <property type="project" value="UniProtKB-KW"/>
</dbReference>
<dbReference type="PANTHER" id="PTHR12110">
    <property type="entry name" value="HYDROXYPYRUVATE ISOMERASE"/>
    <property type="match status" value="1"/>
</dbReference>
<dbReference type="PANTHER" id="PTHR12110:SF21">
    <property type="entry name" value="XYLOSE ISOMERASE-LIKE TIM BARREL DOMAIN-CONTAINING PROTEIN"/>
    <property type="match status" value="1"/>
</dbReference>
<dbReference type="EMBL" id="QMPZ01000057">
    <property type="protein sequence ID" value="RLE09197.1"/>
    <property type="molecule type" value="Genomic_DNA"/>
</dbReference>
<dbReference type="InterPro" id="IPR050312">
    <property type="entry name" value="IolE/XylAMocC-like"/>
</dbReference>
<protein>
    <submittedName>
        <fullName evidence="2">Sugar phosphate isomerase/epimerase</fullName>
    </submittedName>
</protein>
<evidence type="ECO:0000259" key="1">
    <source>
        <dbReference type="Pfam" id="PF01261"/>
    </source>
</evidence>
<dbReference type="InterPro" id="IPR036237">
    <property type="entry name" value="Xyl_isomerase-like_sf"/>
</dbReference>
<dbReference type="Gene3D" id="3.20.20.150">
    <property type="entry name" value="Divalent-metal-dependent TIM barrel enzymes"/>
    <property type="match status" value="1"/>
</dbReference>
<evidence type="ECO:0000313" key="2">
    <source>
        <dbReference type="EMBL" id="RLE09197.1"/>
    </source>
</evidence>
<name>A0A497E3H5_UNCAE</name>